<comment type="pathway">
    <text evidence="10 11">Cell wall biogenesis; peptidoglycan biosynthesis.</text>
</comment>
<evidence type="ECO:0000259" key="13">
    <source>
        <dbReference type="Pfam" id="PF08245"/>
    </source>
</evidence>
<dbReference type="InterPro" id="IPR013221">
    <property type="entry name" value="Mur_ligase_cen"/>
</dbReference>
<evidence type="ECO:0000256" key="7">
    <source>
        <dbReference type="ARBA" id="ARBA00022984"/>
    </source>
</evidence>
<dbReference type="EC" id="6.3.2.10" evidence="10 11"/>
<comment type="catalytic activity">
    <reaction evidence="11">
        <text>D-alanyl-D-alanine + UDP-N-acetyl-alpha-D-muramoyl-L-alanyl-gamma-D-glutamyl-meso-2,6-diaminopimelate + ATP = UDP-N-acetyl-alpha-D-muramoyl-L-alanyl-gamma-D-glutamyl-meso-2,6-diaminopimeloyl-D-alanyl-D-alanine + ADP + phosphate + H(+)</text>
        <dbReference type="Rhea" id="RHEA:28374"/>
        <dbReference type="ChEBI" id="CHEBI:15378"/>
        <dbReference type="ChEBI" id="CHEBI:30616"/>
        <dbReference type="ChEBI" id="CHEBI:43474"/>
        <dbReference type="ChEBI" id="CHEBI:57822"/>
        <dbReference type="ChEBI" id="CHEBI:61386"/>
        <dbReference type="ChEBI" id="CHEBI:83905"/>
        <dbReference type="ChEBI" id="CHEBI:456216"/>
        <dbReference type="EC" id="6.3.2.10"/>
    </reaction>
</comment>
<dbReference type="Gene3D" id="3.40.1190.10">
    <property type="entry name" value="Mur-like, catalytic domain"/>
    <property type="match status" value="1"/>
</dbReference>
<dbReference type="Pfam" id="PF02875">
    <property type="entry name" value="Mur_ligase_C"/>
    <property type="match status" value="1"/>
</dbReference>
<evidence type="ECO:0000313" key="14">
    <source>
        <dbReference type="EMBL" id="CUW11599.1"/>
    </source>
</evidence>
<evidence type="ECO:0000256" key="5">
    <source>
        <dbReference type="ARBA" id="ARBA00022840"/>
    </source>
</evidence>
<dbReference type="InterPro" id="IPR004101">
    <property type="entry name" value="Mur_ligase_C"/>
</dbReference>
<sequence length="441" mass="48057">MNYQITEVGNILNAPTQGNGLITGVAFNSQQVTTGDLFVALVMDNDGHNYIQNALDNGAAAVLVDNKHVINTKIPAIIVDDTLIALQQLGKYQRNQINPTIIAITGSNGKTTTKDMLFSIMATTYRTFKTPENFNNEIGVPMTLLMMPENTEVLVVELGMDRPGQLTVLSRLVRPDVAMITMIGEAHIEFFKTRANIARAKLEIVSGLKSDGVLFIPFDEPLLTEAIVQRQVILFGQGVNNIEAFSDHTMFVYQNTQFAIPLIGGYNIMNALAAISAGILLHIDLKKVAKALQTFDLTKNRTERLVTARGVVLISDVYNSNPTAVAAVLATLKAIPAPHKYVVLGDMLELGDQANKLHANLGQKVLDSGVDGVYLVGPLLNKNMAPIIQAHIDSVDFHQYATDQLDQLRLDLQTLGEKGDVILLKASHGIHLETVVNALMK</sequence>
<dbReference type="GeneID" id="34301629"/>
<accession>A0A9Q3XTK0</accession>
<dbReference type="PANTHER" id="PTHR43024">
    <property type="entry name" value="UDP-N-ACETYLMURAMOYL-TRIPEPTIDE--D-ALANYL-D-ALANINE LIGASE"/>
    <property type="match status" value="1"/>
</dbReference>
<dbReference type="EMBL" id="FBSY01000007">
    <property type="protein sequence ID" value="CUW11599.1"/>
    <property type="molecule type" value="Genomic_DNA"/>
</dbReference>
<dbReference type="SUPFAM" id="SSF53244">
    <property type="entry name" value="MurD-like peptide ligases, peptide-binding domain"/>
    <property type="match status" value="1"/>
</dbReference>
<dbReference type="SUPFAM" id="SSF63418">
    <property type="entry name" value="MurE/MurF N-terminal domain"/>
    <property type="match status" value="1"/>
</dbReference>
<evidence type="ECO:0000256" key="4">
    <source>
        <dbReference type="ARBA" id="ARBA00022741"/>
    </source>
</evidence>
<dbReference type="GO" id="GO:0005524">
    <property type="term" value="F:ATP binding"/>
    <property type="evidence" value="ECO:0007669"/>
    <property type="project" value="UniProtKB-UniRule"/>
</dbReference>
<evidence type="ECO:0000313" key="15">
    <source>
        <dbReference type="EMBL" id="MBZ5962775.1"/>
    </source>
</evidence>
<dbReference type="EMBL" id="JAHBFI010000016">
    <property type="protein sequence ID" value="MBZ5962775.1"/>
    <property type="molecule type" value="Genomic_DNA"/>
</dbReference>
<evidence type="ECO:0000256" key="2">
    <source>
        <dbReference type="ARBA" id="ARBA00022598"/>
    </source>
</evidence>
<dbReference type="PANTHER" id="PTHR43024:SF1">
    <property type="entry name" value="UDP-N-ACETYLMURAMOYL-TRIPEPTIDE--D-ALANYL-D-ALANINE LIGASE"/>
    <property type="match status" value="1"/>
</dbReference>
<organism evidence="15 17">
    <name type="scientific">Leuconostoc gasicomitatum</name>
    <dbReference type="NCBI Taxonomy" id="115778"/>
    <lineage>
        <taxon>Bacteria</taxon>
        <taxon>Bacillati</taxon>
        <taxon>Bacillota</taxon>
        <taxon>Bacilli</taxon>
        <taxon>Lactobacillales</taxon>
        <taxon>Lactobacillaceae</taxon>
        <taxon>Leuconostoc</taxon>
        <taxon>Leuconostoc gelidum group</taxon>
    </lineage>
</organism>
<dbReference type="GO" id="GO:0047480">
    <property type="term" value="F:UDP-N-acetylmuramoyl-tripeptide-D-alanyl-D-alanine ligase activity"/>
    <property type="evidence" value="ECO:0007669"/>
    <property type="project" value="UniProtKB-UniRule"/>
</dbReference>
<evidence type="ECO:0000256" key="6">
    <source>
        <dbReference type="ARBA" id="ARBA00022960"/>
    </source>
</evidence>
<proteinExistence type="inferred from homology"/>
<comment type="similarity">
    <text evidence="10">Belongs to the MurCDEF family. MurF subfamily.</text>
</comment>
<dbReference type="Proteomes" id="UP000199271">
    <property type="component" value="Unassembled WGS sequence"/>
</dbReference>
<comment type="caution">
    <text evidence="15">The sequence shown here is derived from an EMBL/GenBank/DDBJ whole genome shotgun (WGS) entry which is preliminary data.</text>
</comment>
<dbReference type="GO" id="GO:0071555">
    <property type="term" value="P:cell wall organization"/>
    <property type="evidence" value="ECO:0007669"/>
    <property type="project" value="UniProtKB-KW"/>
</dbReference>
<dbReference type="Gene3D" id="3.40.1390.10">
    <property type="entry name" value="MurE/MurF, N-terminal domain"/>
    <property type="match status" value="1"/>
</dbReference>
<dbReference type="GO" id="GO:0051301">
    <property type="term" value="P:cell division"/>
    <property type="evidence" value="ECO:0007669"/>
    <property type="project" value="UniProtKB-KW"/>
</dbReference>
<dbReference type="AlphaFoldDB" id="A0A9Q3XTK0"/>
<evidence type="ECO:0000313" key="17">
    <source>
        <dbReference type="Proteomes" id="UP000752647"/>
    </source>
</evidence>
<comment type="subcellular location">
    <subcellularLocation>
        <location evidence="10 11">Cytoplasm</location>
    </subcellularLocation>
</comment>
<evidence type="ECO:0000256" key="3">
    <source>
        <dbReference type="ARBA" id="ARBA00022618"/>
    </source>
</evidence>
<feature type="domain" description="Mur ligase C-terminal" evidence="12">
    <location>
        <begin position="301"/>
        <end position="427"/>
    </location>
</feature>
<feature type="binding site" evidence="10">
    <location>
        <begin position="106"/>
        <end position="112"/>
    </location>
    <ligand>
        <name>ATP</name>
        <dbReference type="ChEBI" id="CHEBI:30616"/>
    </ligand>
</feature>
<keyword evidence="1 10" id="KW-0963">Cytoplasm</keyword>
<evidence type="ECO:0000259" key="12">
    <source>
        <dbReference type="Pfam" id="PF02875"/>
    </source>
</evidence>
<name>A0A9Q3XTK0_9LACO</name>
<feature type="domain" description="Mur ligase central" evidence="13">
    <location>
        <begin position="104"/>
        <end position="277"/>
    </location>
</feature>
<dbReference type="GO" id="GO:0005737">
    <property type="term" value="C:cytoplasm"/>
    <property type="evidence" value="ECO:0007669"/>
    <property type="project" value="UniProtKB-SubCell"/>
</dbReference>
<dbReference type="HAMAP" id="MF_02019">
    <property type="entry name" value="MurF"/>
    <property type="match status" value="1"/>
</dbReference>
<evidence type="ECO:0000256" key="1">
    <source>
        <dbReference type="ARBA" id="ARBA00022490"/>
    </source>
</evidence>
<evidence type="ECO:0000256" key="8">
    <source>
        <dbReference type="ARBA" id="ARBA00023306"/>
    </source>
</evidence>
<dbReference type="OMA" id="LYGEHHV"/>
<keyword evidence="8 10" id="KW-0131">Cell cycle</keyword>
<evidence type="ECO:0000256" key="10">
    <source>
        <dbReference type="HAMAP-Rule" id="MF_02019"/>
    </source>
</evidence>
<dbReference type="RefSeq" id="WP_010386481.1">
    <property type="nucleotide sequence ID" value="NZ_BPKT01000007.1"/>
</dbReference>
<keyword evidence="3 10" id="KW-0132">Cell division</keyword>
<evidence type="ECO:0000313" key="16">
    <source>
        <dbReference type="Proteomes" id="UP000199271"/>
    </source>
</evidence>
<comment type="catalytic activity">
    <reaction evidence="10">
        <text>UDP-N-acetyl-alpha-D-muramoyl-L-alanyl-gamma-D-glutamyl-L-lysine + D-alanyl-D-alanine + ATP = UDP-N-acetyl-alpha-D-muramoyl-L-alanyl-gamma-D-glutamyl-L-lysyl-D-alanyl-D-alanine + ADP + phosphate + H(+)</text>
        <dbReference type="Rhea" id="RHEA:16085"/>
        <dbReference type="ChEBI" id="CHEBI:15378"/>
        <dbReference type="ChEBI" id="CHEBI:30616"/>
        <dbReference type="ChEBI" id="CHEBI:43474"/>
        <dbReference type="ChEBI" id="CHEBI:57822"/>
        <dbReference type="ChEBI" id="CHEBI:70758"/>
        <dbReference type="ChEBI" id="CHEBI:83903"/>
        <dbReference type="ChEBI" id="CHEBI:456216"/>
        <dbReference type="EC" id="6.3.2.10"/>
    </reaction>
</comment>
<keyword evidence="9 10" id="KW-0961">Cell wall biogenesis/degradation</keyword>
<dbReference type="GO" id="GO:0009252">
    <property type="term" value="P:peptidoglycan biosynthetic process"/>
    <property type="evidence" value="ECO:0007669"/>
    <property type="project" value="UniProtKB-UniRule"/>
</dbReference>
<dbReference type="InterPro" id="IPR036565">
    <property type="entry name" value="Mur-like_cat_sf"/>
</dbReference>
<dbReference type="InterPro" id="IPR035911">
    <property type="entry name" value="MurE/MurF_N"/>
</dbReference>
<gene>
    <name evidence="10" type="primary">murF</name>
    <name evidence="14" type="ORF">C122C_0959</name>
    <name evidence="15" type="ORF">KIJ12_06410</name>
</gene>
<keyword evidence="5 10" id="KW-0067">ATP-binding</keyword>
<dbReference type="InterPro" id="IPR051046">
    <property type="entry name" value="MurCDEF_CellWall_CoF430Synth"/>
</dbReference>
<reference evidence="14 16" key="1">
    <citation type="submission" date="2015-12" db="EMBL/GenBank/DDBJ databases">
        <authorList>
            <person name="Andreevskaya M."/>
        </authorList>
    </citation>
    <scope>NUCLEOTIDE SEQUENCE [LARGE SCALE GENOMIC DNA]</scope>
    <source>
        <strain evidence="14 16">C122c</strain>
    </source>
</reference>
<evidence type="ECO:0000256" key="9">
    <source>
        <dbReference type="ARBA" id="ARBA00023316"/>
    </source>
</evidence>
<keyword evidence="7 10" id="KW-0573">Peptidoglycan synthesis</keyword>
<dbReference type="NCBIfam" id="TIGR01143">
    <property type="entry name" value="murF"/>
    <property type="match status" value="1"/>
</dbReference>
<dbReference type="Pfam" id="PF08245">
    <property type="entry name" value="Mur_ligase_M"/>
    <property type="match status" value="1"/>
</dbReference>
<keyword evidence="6 10" id="KW-0133">Cell shape</keyword>
<comment type="function">
    <text evidence="10 11">Involved in cell wall formation. Catalyzes the final step in the synthesis of UDP-N-acetylmuramoyl-pentapeptide, the precursor of murein.</text>
</comment>
<keyword evidence="16" id="KW-1185">Reference proteome</keyword>
<dbReference type="InterPro" id="IPR005863">
    <property type="entry name" value="UDP-N-AcMur_synth"/>
</dbReference>
<dbReference type="GO" id="GO:0008360">
    <property type="term" value="P:regulation of cell shape"/>
    <property type="evidence" value="ECO:0007669"/>
    <property type="project" value="UniProtKB-KW"/>
</dbReference>
<dbReference type="SUPFAM" id="SSF53623">
    <property type="entry name" value="MurD-like peptide ligases, catalytic domain"/>
    <property type="match status" value="1"/>
</dbReference>
<dbReference type="InterPro" id="IPR036615">
    <property type="entry name" value="Mur_ligase_C_dom_sf"/>
</dbReference>
<keyword evidence="4 10" id="KW-0547">Nucleotide-binding</keyword>
<protein>
    <recommendedName>
        <fullName evidence="10 11">UDP-N-acetylmuramoyl-tripeptide--D-alanyl-D-alanine ligase</fullName>
        <ecNumber evidence="10 11">6.3.2.10</ecNumber>
    </recommendedName>
    <alternativeName>
        <fullName evidence="10">D-alanyl-D-alanine-adding enzyme</fullName>
    </alternativeName>
</protein>
<reference evidence="15" key="2">
    <citation type="submission" date="2021-05" db="EMBL/GenBank/DDBJ databases">
        <title>Pangenome of Leuconostoc gelidum warrants species status for Leuconostoc gelidum subsp. gasicomitatum.</title>
        <authorList>
            <person name="Johansson P."/>
            <person name="Sade E."/>
            <person name="Hultman J."/>
            <person name="Auvinen P."/>
            <person name="Bjorkroth J."/>
        </authorList>
    </citation>
    <scope>NUCLEOTIDE SEQUENCE</scope>
    <source>
        <strain evidence="15">A.21.4</strain>
    </source>
</reference>
<keyword evidence="2 10" id="KW-0436">Ligase</keyword>
<evidence type="ECO:0000256" key="11">
    <source>
        <dbReference type="RuleBase" id="RU004136"/>
    </source>
</evidence>
<dbReference type="Proteomes" id="UP000752647">
    <property type="component" value="Unassembled WGS sequence"/>
</dbReference>
<dbReference type="Gene3D" id="3.90.190.20">
    <property type="entry name" value="Mur ligase, C-terminal domain"/>
    <property type="match status" value="1"/>
</dbReference>